<dbReference type="PROSITE" id="PS00194">
    <property type="entry name" value="THIOREDOXIN_1"/>
    <property type="match status" value="1"/>
</dbReference>
<protein>
    <submittedName>
        <fullName evidence="4">Redoxin domain-containing protein</fullName>
    </submittedName>
</protein>
<gene>
    <name evidence="4" type="ORF">GS398_08385</name>
</gene>
<evidence type="ECO:0000256" key="2">
    <source>
        <dbReference type="SAM" id="SignalP"/>
    </source>
</evidence>
<reference evidence="4 5" key="1">
    <citation type="submission" date="2019-11" db="EMBL/GenBank/DDBJ databases">
        <title>Pedobacter sp. HMF7056 Genome sequencing and assembly.</title>
        <authorList>
            <person name="Kang H."/>
            <person name="Kim H."/>
            <person name="Joh K."/>
        </authorList>
    </citation>
    <scope>NUCLEOTIDE SEQUENCE [LARGE SCALE GENOMIC DNA]</scope>
    <source>
        <strain evidence="4 5">HMF7056</strain>
    </source>
</reference>
<sequence>MKRFVVTQLLYLLFVWPAFSQTVRPVTASQLESRFRSGKDTVYVVNFWATWCVPCVKELPEFEKFREDHKDQPLKLLLVSMDYESKVKSAVMPFARRQKLKAEILIASRKNEQGFIDAIDKGWSGSLPGTLIVNNAKAVRKFFEKPLTHEELNTLYQTYK</sequence>
<dbReference type="InterPro" id="IPR013766">
    <property type="entry name" value="Thioredoxin_domain"/>
</dbReference>
<dbReference type="GO" id="GO:0016209">
    <property type="term" value="F:antioxidant activity"/>
    <property type="evidence" value="ECO:0007669"/>
    <property type="project" value="InterPro"/>
</dbReference>
<evidence type="ECO:0000259" key="3">
    <source>
        <dbReference type="PROSITE" id="PS51352"/>
    </source>
</evidence>
<dbReference type="PANTHER" id="PTHR42852">
    <property type="entry name" value="THIOL:DISULFIDE INTERCHANGE PROTEIN DSBE"/>
    <property type="match status" value="1"/>
</dbReference>
<dbReference type="InterPro" id="IPR050553">
    <property type="entry name" value="Thioredoxin_ResA/DsbE_sf"/>
</dbReference>
<dbReference type="SUPFAM" id="SSF52833">
    <property type="entry name" value="Thioredoxin-like"/>
    <property type="match status" value="1"/>
</dbReference>
<dbReference type="PROSITE" id="PS51352">
    <property type="entry name" value="THIOREDOXIN_2"/>
    <property type="match status" value="1"/>
</dbReference>
<feature type="chain" id="PRO_5029744402" evidence="2">
    <location>
        <begin position="21"/>
        <end position="160"/>
    </location>
</feature>
<keyword evidence="5" id="KW-1185">Reference proteome</keyword>
<dbReference type="InterPro" id="IPR000866">
    <property type="entry name" value="AhpC/TSA"/>
</dbReference>
<dbReference type="Proteomes" id="UP000451233">
    <property type="component" value="Unassembled WGS sequence"/>
</dbReference>
<feature type="signal peptide" evidence="2">
    <location>
        <begin position="1"/>
        <end position="20"/>
    </location>
</feature>
<dbReference type="GO" id="GO:0016491">
    <property type="term" value="F:oxidoreductase activity"/>
    <property type="evidence" value="ECO:0007669"/>
    <property type="project" value="InterPro"/>
</dbReference>
<comment type="caution">
    <text evidence="4">The sequence shown here is derived from an EMBL/GenBank/DDBJ whole genome shotgun (WGS) entry which is preliminary data.</text>
</comment>
<feature type="domain" description="Thioredoxin" evidence="3">
    <location>
        <begin position="12"/>
        <end position="148"/>
    </location>
</feature>
<keyword evidence="1" id="KW-0676">Redox-active center</keyword>
<accession>A0A7K1XWW9</accession>
<dbReference type="PANTHER" id="PTHR42852:SF17">
    <property type="entry name" value="THIOREDOXIN-LIKE PROTEIN HI_1115"/>
    <property type="match status" value="1"/>
</dbReference>
<dbReference type="AlphaFoldDB" id="A0A7K1XWW9"/>
<keyword evidence="2" id="KW-0732">Signal</keyword>
<dbReference type="Gene3D" id="3.40.30.10">
    <property type="entry name" value="Glutaredoxin"/>
    <property type="match status" value="1"/>
</dbReference>
<evidence type="ECO:0000256" key="1">
    <source>
        <dbReference type="ARBA" id="ARBA00023284"/>
    </source>
</evidence>
<dbReference type="InterPro" id="IPR036249">
    <property type="entry name" value="Thioredoxin-like_sf"/>
</dbReference>
<dbReference type="CDD" id="cd02966">
    <property type="entry name" value="TlpA_like_family"/>
    <property type="match status" value="1"/>
</dbReference>
<dbReference type="Pfam" id="PF00578">
    <property type="entry name" value="AhpC-TSA"/>
    <property type="match status" value="1"/>
</dbReference>
<organism evidence="4 5">
    <name type="scientific">Hufsiella ginkgonis</name>
    <dbReference type="NCBI Taxonomy" id="2695274"/>
    <lineage>
        <taxon>Bacteria</taxon>
        <taxon>Pseudomonadati</taxon>
        <taxon>Bacteroidota</taxon>
        <taxon>Sphingobacteriia</taxon>
        <taxon>Sphingobacteriales</taxon>
        <taxon>Sphingobacteriaceae</taxon>
        <taxon>Hufsiella</taxon>
    </lineage>
</organism>
<dbReference type="EMBL" id="WVHS01000002">
    <property type="protein sequence ID" value="MXV15317.1"/>
    <property type="molecule type" value="Genomic_DNA"/>
</dbReference>
<name>A0A7K1XWW9_9SPHI</name>
<evidence type="ECO:0000313" key="5">
    <source>
        <dbReference type="Proteomes" id="UP000451233"/>
    </source>
</evidence>
<proteinExistence type="predicted"/>
<evidence type="ECO:0000313" key="4">
    <source>
        <dbReference type="EMBL" id="MXV15317.1"/>
    </source>
</evidence>
<dbReference type="InterPro" id="IPR017937">
    <property type="entry name" value="Thioredoxin_CS"/>
</dbReference>
<dbReference type="RefSeq" id="WP_160906318.1">
    <property type="nucleotide sequence ID" value="NZ_WVHS01000002.1"/>
</dbReference>